<evidence type="ECO:0000313" key="1">
    <source>
        <dbReference type="EMBL" id="AIR05763.1"/>
    </source>
</evidence>
<dbReference type="KEGG" id="cnt:JT31_14385"/>
<keyword evidence="2" id="KW-1185">Reference proteome</keyword>
<evidence type="ECO:0000313" key="2">
    <source>
        <dbReference type="Proteomes" id="UP000029481"/>
    </source>
</evidence>
<organism evidence="1 2">
    <name type="scientific">Cedecea neteri</name>
    <dbReference type="NCBI Taxonomy" id="158822"/>
    <lineage>
        <taxon>Bacteria</taxon>
        <taxon>Pseudomonadati</taxon>
        <taxon>Pseudomonadota</taxon>
        <taxon>Gammaproteobacteria</taxon>
        <taxon>Enterobacterales</taxon>
        <taxon>Enterobacteriaceae</taxon>
        <taxon>Cedecea</taxon>
    </lineage>
</organism>
<protein>
    <submittedName>
        <fullName evidence="1">Uncharacterized protein</fullName>
    </submittedName>
</protein>
<reference evidence="1 2" key="1">
    <citation type="submission" date="2014-09" db="EMBL/GenBank/DDBJ databases">
        <title>Cedecea neteri SSMD04 Genome Sequencing.</title>
        <authorList>
            <person name="Tan J.-Y."/>
        </authorList>
    </citation>
    <scope>NUCLEOTIDE SEQUENCE [LARGE SCALE GENOMIC DNA]</scope>
    <source>
        <strain evidence="1 2">SSMD04</strain>
    </source>
</reference>
<dbReference type="AlphaFoldDB" id="A0A089Q0F3"/>
<accession>A0A089Q0F3</accession>
<name>A0A089Q0F3_9ENTR</name>
<sequence>MAGTFSDDVNRCNLISYVSQQIGKWQCTVLLIWRIYWHIVRSGEPVQFRGQIIEDILRASGQICTLLNQPMWAFTAWATNRAWQGKHLSSLLNGITSGNQRSASLPGLHHQDSPA</sequence>
<gene>
    <name evidence="1" type="ORF">JT31_14385</name>
</gene>
<dbReference type="Proteomes" id="UP000029481">
    <property type="component" value="Chromosome"/>
</dbReference>
<dbReference type="EMBL" id="CP009451">
    <property type="protein sequence ID" value="AIR05763.1"/>
    <property type="molecule type" value="Genomic_DNA"/>
</dbReference>
<proteinExistence type="predicted"/>